<dbReference type="EC" id="2.7.13.3" evidence="2"/>
<evidence type="ECO:0000256" key="1">
    <source>
        <dbReference type="ARBA" id="ARBA00000085"/>
    </source>
</evidence>
<sequence>MIEIKGYRVVSKIEENTNSVVYRAIGLEDDIAVIIKLLRDEYPTQNSITRYKQEYEITSRINLKGTIHSRKLIKYKNTLAIVFEDIGGQSLKTLSRAKDFTVKDILLIGCKIADALGEIHAARIIHKDINPSNIVLNPDTGQIKIIDFGISTVLSRQETDISPPELIEGTLAYISPEQTGRVNMSVDYRTDYYSLGVTLYELLCHRLPFAMDDPMDIIFSHITREPAPPHEINPDMAVPVSDVIMKLLKKSPSDRYQSAYGIKADLDNCIRLLNGDISTFVLGRYEVPHKLQVSQSLYGRDNELSYMVKRYGEVSIGGCEMMLVYGYSGIGKTSLIRQLYRPISTNRGYFLSGKFDQFQRDIPCSAIVSAFRGLVRQILSESRQQLNRWQERFRQSLGKNGQIIIDVIAEMELIIGEQPPVQELPPVEAQNRFNEVFTAFIRQFAQREHPLVIFLDDLQWADASSLKLIELLMLNREIGYLLFIGAYRDNEVTPTHPLILTVDRLKKSNAIINTINLGPLSRADVTQLITDTLRSQNGDVSDLVDIIIRKTLGNPFFITQFLKRLYEDGLVKFIPYDADNSTEEGFGWVCDIASITQTDITNNVVDLMVDKLKRLPQLTQHVLSMAACIGNKFDLDTISIVTETQSTEVYKQLTHAIDEELILCTSPLEITKEDILIAKPIIMNFKFLHDRVQQAAYALLDQSKIESIHYSIGRRLIEHIGREITDRDIFTVVEHLNKGRSLISSPQELAELCRLNLQAAKKAKESTAYQASLSYLQSGMEMLSDSIWDSNYELAKETYKERAAVEYLNNNDSLSEKYIYAALEHIKTSIEKAELLNILIVQYTMRARYKDAIKTAREALHLVGIMLPQDDDDLVVARDEQLRMIMEMMGDKTIRSLMDLPAMTDKGKIIAMRLLTSLGPPCYRSHQRLWAIIIPIEVGLCLRYGDVSSATYTYPSIGGLFGYVFNDFKSTAEYAVLTEQLCKKYNNPSDRSVAYLMIGSSLRPWYKHLRHAEQDYNEAYQAGLESGNLQYSGYAFGHKTYCMFYYGKPLNELEEELPKLIEFSQKRQNRWAIDLITGVEIIVSTLRGTTDGVLRYNEITEDEYLHQCAANVNTQVLCIYYILKMQILYLSGKFTEALTASEEIEKRIISVATQSLLPTAEYRFYHALVIASLYTSGSEEDKTRYMQQLISSQQQMRIWADGCRENFLHKYYLISAEIARINGQDMEAISLYEQSIQSAKDNGFIQVEALANELMARFWLQKGNNNIARLYINESAYAYSMWGARYKVHHLKTGHPALFESIKETQRQDFLVRPPVIHTTASSVVGYDLASIMKSTQVITSEMNLDKLLPKMMKIIMETAGAQRGGILFLSDGQLYMEAFANSQDIQVLNSIPLSSKHDSITYGISGDIVRYVANTGEVVIVHNASEDERFASDPYISKNHPQSILALPVIHTDRTLGVVYLENNLMTGAFSANRIDVLNILVPQMAISIENAHLYKKLKQMNETLQYRIDEEVNISRQKDFILINQSKMASLGELLINIAHQWRQPMNVISTLMFEIQDAYDYGELNREYLYETLDKASSQIQYMSGAIDHFRDLYKTTSAHEAFEIRACIDEAASFVYDQLKSQNITLRFGCCLHKGVFEKASLVSCCSENRIVSHKNELMQVLLSLINNAADAIVEKRSKDALKWEGIIDISFCRINGTIRIEIRDNGGGIPDAILDRIYEPYFTTKFKKQGTGLGLYMSKMIIESNMDGKIYGQNVKDGAMFTIELECI</sequence>
<dbReference type="CDD" id="cd00075">
    <property type="entry name" value="HATPase"/>
    <property type="match status" value="1"/>
</dbReference>
<evidence type="ECO:0000313" key="6">
    <source>
        <dbReference type="Proteomes" id="UP001196980"/>
    </source>
</evidence>
<dbReference type="InterPro" id="IPR041664">
    <property type="entry name" value="AAA_16"/>
</dbReference>
<evidence type="ECO:0000259" key="3">
    <source>
        <dbReference type="PROSITE" id="PS50011"/>
    </source>
</evidence>
<evidence type="ECO:0000313" key="5">
    <source>
        <dbReference type="EMBL" id="MBV6340275.1"/>
    </source>
</evidence>
<comment type="caution">
    <text evidence="5">The sequence shown here is derived from an EMBL/GenBank/DDBJ whole genome shotgun (WGS) entry which is preliminary data.</text>
</comment>
<dbReference type="PANTHER" id="PTHR43642:SF1">
    <property type="entry name" value="HYBRID SIGNAL TRANSDUCTION HISTIDINE KINASE G"/>
    <property type="match status" value="1"/>
</dbReference>
<keyword evidence="6" id="KW-1185">Reference proteome</keyword>
<evidence type="ECO:0000259" key="4">
    <source>
        <dbReference type="PROSITE" id="PS50109"/>
    </source>
</evidence>
<dbReference type="CDD" id="cd00082">
    <property type="entry name" value="HisKA"/>
    <property type="match status" value="1"/>
</dbReference>
<dbReference type="InterPro" id="IPR003594">
    <property type="entry name" value="HATPase_dom"/>
</dbReference>
<dbReference type="InterPro" id="IPR053159">
    <property type="entry name" value="Hybrid_Histidine_Kinase"/>
</dbReference>
<reference evidence="5 6" key="1">
    <citation type="journal article" date="2020" name="J Geophys Res Biogeosci">
        <title>Magnetotaxis as an Adaptation to Enable Bacterial Shuttling of Microbial Sulfur and Sulfur Cycling Across Aquatic Oxic#Anoxic Interfaces.</title>
        <authorList>
            <person name="Li J."/>
            <person name="Liu P."/>
            <person name="Wang J."/>
            <person name="Roberts A.P."/>
            <person name="Pan Y."/>
        </authorList>
    </citation>
    <scope>NUCLEOTIDE SEQUENCE [LARGE SCALE GENOMIC DNA]</scope>
    <source>
        <strain evidence="5 6">MYR-1_YQ</strain>
    </source>
</reference>
<dbReference type="Proteomes" id="UP001196980">
    <property type="component" value="Unassembled WGS sequence"/>
</dbReference>
<dbReference type="Pfam" id="PF13191">
    <property type="entry name" value="AAA_16"/>
    <property type="match status" value="1"/>
</dbReference>
<feature type="domain" description="Histidine kinase" evidence="4">
    <location>
        <begin position="1539"/>
        <end position="1773"/>
    </location>
</feature>
<dbReference type="SMART" id="SM00065">
    <property type="entry name" value="GAF"/>
    <property type="match status" value="1"/>
</dbReference>
<dbReference type="Pfam" id="PF02518">
    <property type="entry name" value="HATPase_c"/>
    <property type="match status" value="1"/>
</dbReference>
<name>A0ABS6RUH6_9BACT</name>
<accession>A0ABS6RUH6</accession>
<dbReference type="InterPro" id="IPR005467">
    <property type="entry name" value="His_kinase_dom"/>
</dbReference>
<dbReference type="InterPro" id="IPR003661">
    <property type="entry name" value="HisK_dim/P_dom"/>
</dbReference>
<dbReference type="CDD" id="cd14014">
    <property type="entry name" value="STKc_PknB_like"/>
    <property type="match status" value="1"/>
</dbReference>
<protein>
    <recommendedName>
        <fullName evidence="2">histidine kinase</fullName>
        <ecNumber evidence="2">2.7.13.3</ecNumber>
    </recommendedName>
</protein>
<dbReference type="SMART" id="SM00387">
    <property type="entry name" value="HATPase_c"/>
    <property type="match status" value="1"/>
</dbReference>
<dbReference type="PANTHER" id="PTHR43642">
    <property type="entry name" value="HYBRID SIGNAL TRANSDUCTION HISTIDINE KINASE G"/>
    <property type="match status" value="1"/>
</dbReference>
<dbReference type="PROSITE" id="PS50109">
    <property type="entry name" value="HIS_KIN"/>
    <property type="match status" value="1"/>
</dbReference>
<dbReference type="Pfam" id="PF01590">
    <property type="entry name" value="GAF"/>
    <property type="match status" value="1"/>
</dbReference>
<evidence type="ECO:0000256" key="2">
    <source>
        <dbReference type="ARBA" id="ARBA00012438"/>
    </source>
</evidence>
<dbReference type="RefSeq" id="WP_218250893.1">
    <property type="nucleotide sequence ID" value="NZ_JABXWD010000015.1"/>
</dbReference>
<dbReference type="InterPro" id="IPR000719">
    <property type="entry name" value="Prot_kinase_dom"/>
</dbReference>
<dbReference type="EMBL" id="JABXWD010000015">
    <property type="protein sequence ID" value="MBV6340275.1"/>
    <property type="molecule type" value="Genomic_DNA"/>
</dbReference>
<dbReference type="Pfam" id="PF00069">
    <property type="entry name" value="Pkinase"/>
    <property type="match status" value="1"/>
</dbReference>
<feature type="domain" description="Protein kinase" evidence="3">
    <location>
        <begin position="7"/>
        <end position="281"/>
    </location>
</feature>
<dbReference type="InterPro" id="IPR003018">
    <property type="entry name" value="GAF"/>
</dbReference>
<organism evidence="5 6">
    <name type="scientific">Candidatus Magnetobacterium casense</name>
    <dbReference type="NCBI Taxonomy" id="1455061"/>
    <lineage>
        <taxon>Bacteria</taxon>
        <taxon>Pseudomonadati</taxon>
        <taxon>Nitrospirota</taxon>
        <taxon>Thermodesulfovibrionia</taxon>
        <taxon>Thermodesulfovibrionales</taxon>
        <taxon>Candidatus Magnetobacteriaceae</taxon>
        <taxon>Candidatus Magnetobacterium</taxon>
    </lineage>
</organism>
<proteinExistence type="predicted"/>
<comment type="catalytic activity">
    <reaction evidence="1">
        <text>ATP + protein L-histidine = ADP + protein N-phospho-L-histidine.</text>
        <dbReference type="EC" id="2.7.13.3"/>
    </reaction>
</comment>
<dbReference type="PROSITE" id="PS50011">
    <property type="entry name" value="PROTEIN_KINASE_DOM"/>
    <property type="match status" value="1"/>
</dbReference>
<gene>
    <name evidence="5" type="ORF">HWQ67_01625</name>
</gene>